<keyword evidence="9" id="KW-1185">Reference proteome</keyword>
<gene>
    <name evidence="8" type="ORF">ACZ87_02164</name>
</gene>
<proteinExistence type="inferred from homology"/>
<dbReference type="SUPFAM" id="SSF52540">
    <property type="entry name" value="P-loop containing nucleoside triphosphate hydrolases"/>
    <property type="match status" value="1"/>
</dbReference>
<dbReference type="AlphaFoldDB" id="A0A328TNP5"/>
<keyword evidence="5" id="KW-0067">ATP-binding</keyword>
<reference evidence="8" key="1">
    <citation type="submission" date="2018-04" db="EMBL/GenBank/DDBJ databases">
        <title>Genomes of the Obligate Erwinia dacicola and Facultative Enterobacter sp. OLF Endosymbionts of the Olive Fruit fly, Bactrocera oleae.</title>
        <authorList>
            <person name="Estes A.M."/>
            <person name="Hearn D.J."/>
            <person name="Agarwal S."/>
            <person name="Pierson E.A."/>
            <person name="Dunning-Hotopp J.C."/>
        </authorList>
    </citation>
    <scope>NUCLEOTIDE SEQUENCE [LARGE SCALE GENOMIC DNA]</scope>
    <source>
        <strain evidence="8">Oroville</strain>
    </source>
</reference>
<sequence length="187" mass="20767">MNIETREITLKPIDNTRLLSLCGPFYDNSKLLERRLGIEIHRRENAFKLVGCALSVDAAADILRHLYVDTAPICGHIPDIDPEQIHLAVKENRILEQTADSVPEFGKAIYIKIKRGVIKPRTPNEAQYMANILDHDVTFGTGPAGTGKTYLAVAVAVDALERQEIRRILLTRPAVEAGEKLGFLQGD</sequence>
<feature type="domain" description="PhoH-like protein" evidence="7">
    <location>
        <begin position="118"/>
        <end position="187"/>
    </location>
</feature>
<dbReference type="Gene3D" id="3.40.50.300">
    <property type="entry name" value="P-loop containing nucleotide triphosphate hydrolases"/>
    <property type="match status" value="1"/>
</dbReference>
<evidence type="ECO:0000256" key="3">
    <source>
        <dbReference type="ARBA" id="ARBA00022490"/>
    </source>
</evidence>
<evidence type="ECO:0000313" key="9">
    <source>
        <dbReference type="Proteomes" id="UP000244334"/>
    </source>
</evidence>
<evidence type="ECO:0000256" key="6">
    <source>
        <dbReference type="ARBA" id="ARBA00039970"/>
    </source>
</evidence>
<organism evidence="8 9">
    <name type="scientific">Candidatus Erwinia dacicola</name>
    <dbReference type="NCBI Taxonomy" id="252393"/>
    <lineage>
        <taxon>Bacteria</taxon>
        <taxon>Pseudomonadati</taxon>
        <taxon>Pseudomonadota</taxon>
        <taxon>Gammaproteobacteria</taxon>
        <taxon>Enterobacterales</taxon>
        <taxon>Erwiniaceae</taxon>
        <taxon>Erwinia</taxon>
    </lineage>
</organism>
<dbReference type="PANTHER" id="PTHR30473">
    <property type="entry name" value="PROTEIN PHOH"/>
    <property type="match status" value="1"/>
</dbReference>
<dbReference type="InterPro" id="IPR051451">
    <property type="entry name" value="PhoH2-like"/>
</dbReference>
<keyword evidence="4" id="KW-0547">Nucleotide-binding</keyword>
<dbReference type="PANTHER" id="PTHR30473:SF1">
    <property type="entry name" value="PHOH-LIKE PROTEIN"/>
    <property type="match status" value="1"/>
</dbReference>
<dbReference type="InterPro" id="IPR003714">
    <property type="entry name" value="PhoH"/>
</dbReference>
<keyword evidence="3" id="KW-0963">Cytoplasm</keyword>
<evidence type="ECO:0000256" key="1">
    <source>
        <dbReference type="ARBA" id="ARBA00004496"/>
    </source>
</evidence>
<dbReference type="GO" id="GO:0005524">
    <property type="term" value="F:ATP binding"/>
    <property type="evidence" value="ECO:0007669"/>
    <property type="project" value="UniProtKB-KW"/>
</dbReference>
<name>A0A328TNP5_9GAMM</name>
<protein>
    <recommendedName>
        <fullName evidence="6">PhoH-like protein</fullName>
    </recommendedName>
</protein>
<comment type="caution">
    <text evidence="8">The sequence shown here is derived from an EMBL/GenBank/DDBJ whole genome shotgun (WGS) entry which is preliminary data.</text>
</comment>
<comment type="similarity">
    <text evidence="2">Belongs to the PhoH family.</text>
</comment>
<dbReference type="EMBL" id="LJAM02000213">
    <property type="protein sequence ID" value="RAP71033.1"/>
    <property type="molecule type" value="Genomic_DNA"/>
</dbReference>
<dbReference type="GO" id="GO:0005829">
    <property type="term" value="C:cytosol"/>
    <property type="evidence" value="ECO:0007669"/>
    <property type="project" value="TreeGrafter"/>
</dbReference>
<comment type="subcellular location">
    <subcellularLocation>
        <location evidence="1">Cytoplasm</location>
    </subcellularLocation>
</comment>
<evidence type="ECO:0000256" key="5">
    <source>
        <dbReference type="ARBA" id="ARBA00022840"/>
    </source>
</evidence>
<evidence type="ECO:0000259" key="7">
    <source>
        <dbReference type="Pfam" id="PF02562"/>
    </source>
</evidence>
<dbReference type="Pfam" id="PF02562">
    <property type="entry name" value="PhoH"/>
    <property type="match status" value="1"/>
</dbReference>
<dbReference type="Proteomes" id="UP000244334">
    <property type="component" value="Unassembled WGS sequence"/>
</dbReference>
<evidence type="ECO:0000256" key="2">
    <source>
        <dbReference type="ARBA" id="ARBA00010393"/>
    </source>
</evidence>
<accession>A0A328TNP5</accession>
<dbReference type="InterPro" id="IPR027417">
    <property type="entry name" value="P-loop_NTPase"/>
</dbReference>
<evidence type="ECO:0000256" key="4">
    <source>
        <dbReference type="ARBA" id="ARBA00022741"/>
    </source>
</evidence>
<evidence type="ECO:0000313" key="8">
    <source>
        <dbReference type="EMBL" id="RAP71033.1"/>
    </source>
</evidence>